<protein>
    <submittedName>
        <fullName evidence="1">Uncharacterized protein</fullName>
    </submittedName>
</protein>
<proteinExistence type="predicted"/>
<keyword evidence="2" id="KW-1185">Reference proteome</keyword>
<dbReference type="PATRIC" id="fig|405446.3.peg.3145"/>
<accession>A0A0R0CFW8</accession>
<sequence length="117" mass="12839">MNVQGQCACSRSSDHRPGHGDDFVAVEQEARGILPIPAVGLSCPSSSVTRLRKVLAEAWLQGWADVYRRKQGNTWVISCNGCRELKPARPLSMRALAAARLMVPLQALLPDQYFYAG</sequence>
<gene>
    <name evidence="1" type="ORF">ABB27_16345</name>
</gene>
<evidence type="ECO:0000313" key="1">
    <source>
        <dbReference type="EMBL" id="KRG64625.1"/>
    </source>
</evidence>
<evidence type="ECO:0000313" key="2">
    <source>
        <dbReference type="Proteomes" id="UP000051863"/>
    </source>
</evidence>
<dbReference type="RefSeq" id="WP_057629868.1">
    <property type="nucleotide sequence ID" value="NZ_LDJJ01000061.1"/>
</dbReference>
<reference evidence="1 2" key="1">
    <citation type="submission" date="2015-05" db="EMBL/GenBank/DDBJ databases">
        <title>Genome sequencing and analysis of members of genus Stenotrophomonas.</title>
        <authorList>
            <person name="Patil P.P."/>
            <person name="Midha S."/>
            <person name="Patil P.B."/>
        </authorList>
    </citation>
    <scope>NUCLEOTIDE SEQUENCE [LARGE SCALE GENOMIC DNA]</scope>
    <source>
        <strain evidence="1 2">DSM 18941</strain>
    </source>
</reference>
<organism evidence="1 2">
    <name type="scientific">Stenotrophomonas terrae</name>
    <dbReference type="NCBI Taxonomy" id="405446"/>
    <lineage>
        <taxon>Bacteria</taxon>
        <taxon>Pseudomonadati</taxon>
        <taxon>Pseudomonadota</taxon>
        <taxon>Gammaproteobacteria</taxon>
        <taxon>Lysobacterales</taxon>
        <taxon>Lysobacteraceae</taxon>
        <taxon>Stenotrophomonas</taxon>
    </lineage>
</organism>
<comment type="caution">
    <text evidence="1">The sequence shown here is derived from an EMBL/GenBank/DDBJ whole genome shotgun (WGS) entry which is preliminary data.</text>
</comment>
<dbReference type="EMBL" id="LDJJ01000061">
    <property type="protein sequence ID" value="KRG64625.1"/>
    <property type="molecule type" value="Genomic_DNA"/>
</dbReference>
<dbReference type="Proteomes" id="UP000051863">
    <property type="component" value="Unassembled WGS sequence"/>
</dbReference>
<name>A0A0R0CFW8_9GAMM</name>
<dbReference type="AlphaFoldDB" id="A0A0R0CFW8"/>